<protein>
    <submittedName>
        <fullName evidence="3">DNA-directed RNA polymerase II subunit GRINL1A</fullName>
    </submittedName>
</protein>
<dbReference type="GO" id="GO:0031674">
    <property type="term" value="C:I band"/>
    <property type="evidence" value="ECO:0000318"/>
    <property type="project" value="GO_Central"/>
</dbReference>
<dbReference type="OMA" id="GIHYTVY"/>
<evidence type="ECO:0000313" key="2">
    <source>
        <dbReference type="Proteomes" id="UP000186698"/>
    </source>
</evidence>
<dbReference type="GeneID" id="108711365"/>
<dbReference type="InterPro" id="IPR051375">
    <property type="entry name" value="Tuftelin_GRINL1A/MYZAP/CCD68"/>
</dbReference>
<dbReference type="Pfam" id="PF15328">
    <property type="entry name" value="GCOM2"/>
    <property type="match status" value="1"/>
</dbReference>
<gene>
    <name evidence="3" type="primary">LOC108711365</name>
</gene>
<dbReference type="CTD" id="108711365"/>
<dbReference type="InterPro" id="IPR026213">
    <property type="entry name" value="GRINL1"/>
</dbReference>
<dbReference type="STRING" id="8355.A0A1L8H0C6"/>
<dbReference type="GO" id="GO:0035556">
    <property type="term" value="P:intracellular signal transduction"/>
    <property type="evidence" value="ECO:0007669"/>
    <property type="project" value="TreeGrafter"/>
</dbReference>
<dbReference type="PANTHER" id="PTHR23171">
    <property type="entry name" value="GDOWN1"/>
    <property type="match status" value="1"/>
</dbReference>
<proteinExistence type="predicted"/>
<organism evidence="2 3">
    <name type="scientific">Xenopus laevis</name>
    <name type="common">African clawed frog</name>
    <dbReference type="NCBI Taxonomy" id="8355"/>
    <lineage>
        <taxon>Eukaryota</taxon>
        <taxon>Metazoa</taxon>
        <taxon>Chordata</taxon>
        <taxon>Craniata</taxon>
        <taxon>Vertebrata</taxon>
        <taxon>Euteleostomi</taxon>
        <taxon>Amphibia</taxon>
        <taxon>Batrachia</taxon>
        <taxon>Anura</taxon>
        <taxon>Pipoidea</taxon>
        <taxon>Pipidae</taxon>
        <taxon>Xenopodinae</taxon>
        <taxon>Xenopus</taxon>
        <taxon>Xenopus</taxon>
    </lineage>
</organism>
<name>A0A1L8H0C6_XENLA</name>
<feature type="region of interest" description="Disordered" evidence="1">
    <location>
        <begin position="206"/>
        <end position="235"/>
    </location>
</feature>
<evidence type="ECO:0000313" key="3">
    <source>
        <dbReference type="RefSeq" id="XP_018108520.1"/>
    </source>
</evidence>
<dbReference type="OrthoDB" id="2408655at2759"/>
<dbReference type="GO" id="GO:0005665">
    <property type="term" value="C:RNA polymerase II, core complex"/>
    <property type="evidence" value="ECO:0000318"/>
    <property type="project" value="GO_Central"/>
</dbReference>
<dbReference type="KEGG" id="xla:108711365"/>
<dbReference type="PRINTS" id="PR02085">
    <property type="entry name" value="POLR2GRINL1"/>
</dbReference>
<sequence>MSSGNDLKGKSVEQLLEILERQEKLVNNRKFLARLPDKGKKILEFTEKVRLAIAESQALKRTGDLIAAFKGDFQAAQTRENKTSEKVEVGSPLKTWALNTHLAEETLSSSQNINIVAGPQNPTEEPSRSYSIKTEITADHKDDLTFNADTLANDLKNIHIKDGVEETNRSAPPTTSSMQGINPPFLNAAKTKLHYVEVLENRAHRPIKKKEKYMPSRFPSGSNSSSASQSPGGRGLTISAEERRAQDKKHLNDITAASFPPLHHAPAQLLPLEESIALQLAQNKTYEEQQAKLAAGKLMERMNIKMVKSNPEGDSYLKYRDLKDDDEEDT</sequence>
<reference evidence="3" key="1">
    <citation type="submission" date="2025-08" db="UniProtKB">
        <authorList>
            <consortium name="RefSeq"/>
        </authorList>
    </citation>
    <scope>IDENTIFICATION</scope>
    <source>
        <strain evidence="3">J_2021</strain>
        <tissue evidence="3">Erythrocytes</tissue>
    </source>
</reference>
<keyword evidence="3" id="KW-0804">Transcription</keyword>
<keyword evidence="3" id="KW-0240">DNA-directed RNA polymerase</keyword>
<evidence type="ECO:0000256" key="1">
    <source>
        <dbReference type="SAM" id="MobiDB-lite"/>
    </source>
</evidence>
<dbReference type="AlphaFoldDB" id="A0A1L8H0C6"/>
<dbReference type="GO" id="GO:0006368">
    <property type="term" value="P:transcription elongation by RNA polymerase II"/>
    <property type="evidence" value="ECO:0007669"/>
    <property type="project" value="InterPro"/>
</dbReference>
<dbReference type="Bgee" id="108711365">
    <property type="expression patterns" value="Expressed in blastula and 19 other cell types or tissues"/>
</dbReference>
<dbReference type="RefSeq" id="XP_018108520.1">
    <property type="nucleotide sequence ID" value="XM_018253031.2"/>
</dbReference>
<accession>A0A1L8H0C6</accession>
<dbReference type="Proteomes" id="UP000186698">
    <property type="component" value="Chromosome 3L"/>
</dbReference>
<feature type="region of interest" description="Disordered" evidence="1">
    <location>
        <begin position="309"/>
        <end position="330"/>
    </location>
</feature>
<dbReference type="GO" id="GO:0003711">
    <property type="term" value="F:transcription elongation factor activity"/>
    <property type="evidence" value="ECO:0007669"/>
    <property type="project" value="InterPro"/>
</dbReference>
<dbReference type="PaxDb" id="8355-A0A1L8H0C6"/>
<dbReference type="PANTHER" id="PTHR23171:SF4">
    <property type="entry name" value="TUFTELIN"/>
    <property type="match status" value="1"/>
</dbReference>
<keyword evidence="2" id="KW-1185">Reference proteome</keyword>
<feature type="compositionally biased region" description="Low complexity" evidence="1">
    <location>
        <begin position="215"/>
        <end position="231"/>
    </location>
</feature>